<dbReference type="Proteomes" id="UP000501387">
    <property type="component" value="Chromosome"/>
</dbReference>
<keyword evidence="2" id="KW-1185">Reference proteome</keyword>
<protein>
    <submittedName>
        <fullName evidence="1">Uncharacterized protein</fullName>
    </submittedName>
</protein>
<organism evidence="1 2">
    <name type="scientific">Leucobacter insecticola</name>
    <dbReference type="NCBI Taxonomy" id="2714934"/>
    <lineage>
        <taxon>Bacteria</taxon>
        <taxon>Bacillati</taxon>
        <taxon>Actinomycetota</taxon>
        <taxon>Actinomycetes</taxon>
        <taxon>Micrococcales</taxon>
        <taxon>Microbacteriaceae</taxon>
        <taxon>Leucobacter</taxon>
    </lineage>
</organism>
<dbReference type="EMBL" id="CP049934">
    <property type="protein sequence ID" value="QIM16155.1"/>
    <property type="molecule type" value="Genomic_DNA"/>
</dbReference>
<gene>
    <name evidence="1" type="ORF">G7067_06540</name>
</gene>
<reference evidence="1 2" key="1">
    <citation type="submission" date="2020-03" db="EMBL/GenBank/DDBJ databases">
        <title>Leucobacter sp. nov., isolated from beetles.</title>
        <authorList>
            <person name="Hyun D.-W."/>
            <person name="Bae J.-W."/>
        </authorList>
    </citation>
    <scope>NUCLEOTIDE SEQUENCE [LARGE SCALE GENOMIC DNA]</scope>
    <source>
        <strain evidence="1 2">HDW9B</strain>
    </source>
</reference>
<sequence>MSALWGADDFSQEKFDKQQQQVEELVAECMTKEGFEYKPSVHSGMAILGGEEEDGPVWGSPEFAEQYGYGIVDFPGAGGESLQPDPDEYVDPNQTYLDGLSESEQEAYWETLHGPAPTEEEMAAMEDSEGGYFEYDWKKQGCYGAAQHEVDSKENPSFGAAEDPEFKDLFTAMQDLYAPLMGEGDNKTIAELDRKWLDCMTKAGYTEYSSPNQIRQALNNEYFSEMQEPGPDGDYKEPDEKAKKEFQKKEIAVATADARCKKDLNYDAKQQEALFEIEQKFVDEHRAKLDALLAKYGAEKKK</sequence>
<evidence type="ECO:0000313" key="1">
    <source>
        <dbReference type="EMBL" id="QIM16155.1"/>
    </source>
</evidence>
<proteinExistence type="predicted"/>
<dbReference type="KEGG" id="lins:G7067_06540"/>
<evidence type="ECO:0000313" key="2">
    <source>
        <dbReference type="Proteomes" id="UP000501387"/>
    </source>
</evidence>
<dbReference type="AlphaFoldDB" id="A0A6G8FIF9"/>
<dbReference type="RefSeq" id="WP_166322898.1">
    <property type="nucleotide sequence ID" value="NZ_CP049934.1"/>
</dbReference>
<name>A0A6G8FIF9_9MICO</name>
<accession>A0A6G8FIF9</accession>